<name>A0A1F7HKS9_9BACT</name>
<dbReference type="AlphaFoldDB" id="A0A1F7HKS9"/>
<dbReference type="SUPFAM" id="SSF49785">
    <property type="entry name" value="Galactose-binding domain-like"/>
    <property type="match status" value="1"/>
</dbReference>
<keyword evidence="1" id="KW-0732">Signal</keyword>
<evidence type="ECO:0000256" key="1">
    <source>
        <dbReference type="SAM" id="SignalP"/>
    </source>
</evidence>
<dbReference type="Gene3D" id="2.60.120.260">
    <property type="entry name" value="Galactose-binding domain-like"/>
    <property type="match status" value="2"/>
</dbReference>
<protein>
    <recommendedName>
        <fullName evidence="4">Glycosyl hydrolase family 98 putative carbohydrate-binding module domain-containing protein</fullName>
    </recommendedName>
</protein>
<evidence type="ECO:0000313" key="2">
    <source>
        <dbReference type="EMBL" id="OGK31819.1"/>
    </source>
</evidence>
<gene>
    <name evidence="2" type="ORF">A3D08_03090</name>
</gene>
<dbReference type="Proteomes" id="UP000178098">
    <property type="component" value="Unassembled WGS sequence"/>
</dbReference>
<feature type="signal peptide" evidence="1">
    <location>
        <begin position="1"/>
        <end position="19"/>
    </location>
</feature>
<dbReference type="EMBL" id="MFZT01000008">
    <property type="protein sequence ID" value="OGK31819.1"/>
    <property type="molecule type" value="Genomic_DNA"/>
</dbReference>
<evidence type="ECO:0000313" key="3">
    <source>
        <dbReference type="Proteomes" id="UP000178098"/>
    </source>
</evidence>
<accession>A0A1F7HKS9</accession>
<sequence length="526" mass="57893">MQRLVIVFLFLFCATEVTASNLSTAMMFVSSDATWKSSTKLVQGWEQAEFDDSSWENTRSPSAGACSLSKIKVRFTTPMWVYKGGEFLTAYFRKTFTLNGHVKNARISAVFDDDGDIYINGVKVLSDTSGRAEANPIVLDVSTHFREGSNTLAVKVKDTAGGCQWTQILLEIEVESGTVLDVPLLKQTDPQWAATTYDTSDKQTLWCGTDIGDCGCALTSVSMLLQYYGIVNLASGLTTLPDDLNTYFLQDQKCLLNQCVSRGYVFGDVRWSVVNQLSRQAWVLFGTAKVQYMGGGSLDPREDIAAGKPVIGKALDKSHWFVAKGMVEDVLKINDPIFGEMEATTTALIRRFEEVQSDFSLIEAYVKAPGQLVVTDSYGRQTGFVDGAKVTEIPSSTYEFEQSIESSGSAGLWAARITQPENGRYSIKLATDSAKSPIAAYVADMNADEKSVLVDEETEIQIHYDHDRVDDTTLSVTGVQSCSLLKLPIRLKLTNSESHDRIFEGEADLHEIFTPSLSPKQENAPP</sequence>
<reference evidence="2 3" key="1">
    <citation type="journal article" date="2016" name="Nat. Commun.">
        <title>Thousands of microbial genomes shed light on interconnected biogeochemical processes in an aquifer system.</title>
        <authorList>
            <person name="Anantharaman K."/>
            <person name="Brown C.T."/>
            <person name="Hug L.A."/>
            <person name="Sharon I."/>
            <person name="Castelle C.J."/>
            <person name="Probst A.J."/>
            <person name="Thomas B.C."/>
            <person name="Singh A."/>
            <person name="Wilkins M.J."/>
            <person name="Karaoz U."/>
            <person name="Brodie E.L."/>
            <person name="Williams K.H."/>
            <person name="Hubbard S.S."/>
            <person name="Banfield J.F."/>
        </authorList>
    </citation>
    <scope>NUCLEOTIDE SEQUENCE [LARGE SCALE GENOMIC DNA]</scope>
</reference>
<evidence type="ECO:0008006" key="4">
    <source>
        <dbReference type="Google" id="ProtNLM"/>
    </source>
</evidence>
<dbReference type="InterPro" id="IPR008979">
    <property type="entry name" value="Galactose-bd-like_sf"/>
</dbReference>
<proteinExistence type="predicted"/>
<organism evidence="2 3">
    <name type="scientific">Candidatus Roizmanbacteria bacterium RIFCSPHIGHO2_02_FULL_43_11</name>
    <dbReference type="NCBI Taxonomy" id="1802043"/>
    <lineage>
        <taxon>Bacteria</taxon>
        <taxon>Candidatus Roizmaniibacteriota</taxon>
    </lineage>
</organism>
<feature type="chain" id="PRO_5009529280" description="Glycosyl hydrolase family 98 putative carbohydrate-binding module domain-containing protein" evidence="1">
    <location>
        <begin position="20"/>
        <end position="526"/>
    </location>
</feature>
<comment type="caution">
    <text evidence="2">The sequence shown here is derived from an EMBL/GenBank/DDBJ whole genome shotgun (WGS) entry which is preliminary data.</text>
</comment>